<dbReference type="EMBL" id="JBANMG010000006">
    <property type="protein sequence ID" value="KAK6952533.1"/>
    <property type="molecule type" value="Genomic_DNA"/>
</dbReference>
<evidence type="ECO:0000313" key="3">
    <source>
        <dbReference type="Proteomes" id="UP001369815"/>
    </source>
</evidence>
<feature type="compositionally biased region" description="Low complexity" evidence="1">
    <location>
        <begin position="134"/>
        <end position="145"/>
    </location>
</feature>
<feature type="region of interest" description="Disordered" evidence="1">
    <location>
        <begin position="224"/>
        <end position="243"/>
    </location>
</feature>
<keyword evidence="3" id="KW-1185">Reference proteome</keyword>
<dbReference type="AlphaFoldDB" id="A0AAX6MJB3"/>
<feature type="region of interest" description="Disordered" evidence="1">
    <location>
        <begin position="107"/>
        <end position="148"/>
    </location>
</feature>
<evidence type="ECO:0000256" key="1">
    <source>
        <dbReference type="SAM" id="MobiDB-lite"/>
    </source>
</evidence>
<comment type="caution">
    <text evidence="2">The sequence shown here is derived from an EMBL/GenBank/DDBJ whole genome shotgun (WGS) entry which is preliminary data.</text>
</comment>
<protein>
    <submittedName>
        <fullName evidence="2">Uncharacterized protein</fullName>
    </submittedName>
</protein>
<sequence length="252" mass="28471">MADSTPSMERPGIKPHTYNLDDVNMVSSLMTRPLLQSDLRLSDYGTIIHESEEKLAIVINHRNPELLLAVIRHAWVNEYLELGAPCIMRFGPLIQYQSVLVMFEREETDASHSTSSKPESRPQEQTQPQSTALSDSTTSPDTSPSKPRLLYPILEHERPPSSNEHPMANFDYLSELQVQFTRHAARFPEAYRIASRSYSGPRSYIPRPGAPLVVYQIHPNGQTSRAPLPYQATSSSTGYHGSRGYRCRYDTP</sequence>
<reference evidence="2 3" key="1">
    <citation type="journal article" date="2024" name="Front Chem Biol">
        <title>Unveiling the potential of Daldinia eschscholtzii MFLUCC 19-0629 through bioactivity and bioinformatics studies for enhanced sustainable agriculture production.</title>
        <authorList>
            <person name="Brooks S."/>
            <person name="Weaver J.A."/>
            <person name="Klomchit A."/>
            <person name="Alharthi S.A."/>
            <person name="Onlamun T."/>
            <person name="Nurani R."/>
            <person name="Vong T.K."/>
            <person name="Alberti F."/>
            <person name="Greco C."/>
        </authorList>
    </citation>
    <scope>NUCLEOTIDE SEQUENCE [LARGE SCALE GENOMIC DNA]</scope>
    <source>
        <strain evidence="2">MFLUCC 19-0629</strain>
    </source>
</reference>
<dbReference type="Proteomes" id="UP001369815">
    <property type="component" value="Unassembled WGS sequence"/>
</dbReference>
<evidence type="ECO:0000313" key="2">
    <source>
        <dbReference type="EMBL" id="KAK6952533.1"/>
    </source>
</evidence>
<organism evidence="2 3">
    <name type="scientific">Daldinia eschscholtzii</name>
    <dbReference type="NCBI Taxonomy" id="292717"/>
    <lineage>
        <taxon>Eukaryota</taxon>
        <taxon>Fungi</taxon>
        <taxon>Dikarya</taxon>
        <taxon>Ascomycota</taxon>
        <taxon>Pezizomycotina</taxon>
        <taxon>Sordariomycetes</taxon>
        <taxon>Xylariomycetidae</taxon>
        <taxon>Xylariales</taxon>
        <taxon>Hypoxylaceae</taxon>
        <taxon>Daldinia</taxon>
    </lineage>
</organism>
<accession>A0AAX6MJB3</accession>
<name>A0AAX6MJB3_9PEZI</name>
<feature type="compositionally biased region" description="Polar residues" evidence="1">
    <location>
        <begin position="111"/>
        <end position="133"/>
    </location>
</feature>
<proteinExistence type="predicted"/>
<gene>
    <name evidence="2" type="ORF">Daesc_007074</name>
</gene>
<feature type="compositionally biased region" description="Polar residues" evidence="1">
    <location>
        <begin position="224"/>
        <end position="239"/>
    </location>
</feature>